<name>A0A6A4W9E8_AMPAM</name>
<protein>
    <submittedName>
        <fullName evidence="2">Uncharacterized protein</fullName>
    </submittedName>
</protein>
<comment type="caution">
    <text evidence="2">The sequence shown here is derived from an EMBL/GenBank/DDBJ whole genome shotgun (WGS) entry which is preliminary data.</text>
</comment>
<organism evidence="2 3">
    <name type="scientific">Amphibalanus amphitrite</name>
    <name type="common">Striped barnacle</name>
    <name type="synonym">Balanus amphitrite</name>
    <dbReference type="NCBI Taxonomy" id="1232801"/>
    <lineage>
        <taxon>Eukaryota</taxon>
        <taxon>Metazoa</taxon>
        <taxon>Ecdysozoa</taxon>
        <taxon>Arthropoda</taxon>
        <taxon>Crustacea</taxon>
        <taxon>Multicrustacea</taxon>
        <taxon>Cirripedia</taxon>
        <taxon>Thoracica</taxon>
        <taxon>Thoracicalcarea</taxon>
        <taxon>Balanomorpha</taxon>
        <taxon>Balanoidea</taxon>
        <taxon>Balanidae</taxon>
        <taxon>Amphibalaninae</taxon>
        <taxon>Amphibalanus</taxon>
    </lineage>
</organism>
<feature type="transmembrane region" description="Helical" evidence="1">
    <location>
        <begin position="12"/>
        <end position="37"/>
    </location>
</feature>
<keyword evidence="1" id="KW-0812">Transmembrane</keyword>
<evidence type="ECO:0000256" key="1">
    <source>
        <dbReference type="SAM" id="Phobius"/>
    </source>
</evidence>
<sequence length="117" mass="11763">MGSGAGSVGCVFWGLIWLAILVFISFVLAGFCAGWYIILLPLTVCIGGLSWKLSPLVVVFAGAGWSAVRAVSELVPAPCAVCRGGWSAGQPQCVGTPGSETALPVGQTSSSSGSSSI</sequence>
<keyword evidence="3" id="KW-1185">Reference proteome</keyword>
<dbReference type="AlphaFoldDB" id="A0A6A4W9E8"/>
<keyword evidence="1" id="KW-0472">Membrane</keyword>
<dbReference type="Proteomes" id="UP000440578">
    <property type="component" value="Unassembled WGS sequence"/>
</dbReference>
<evidence type="ECO:0000313" key="3">
    <source>
        <dbReference type="Proteomes" id="UP000440578"/>
    </source>
</evidence>
<evidence type="ECO:0000313" key="2">
    <source>
        <dbReference type="EMBL" id="KAF0298698.1"/>
    </source>
</evidence>
<dbReference type="EMBL" id="VIIS01001415">
    <property type="protein sequence ID" value="KAF0298698.1"/>
    <property type="molecule type" value="Genomic_DNA"/>
</dbReference>
<gene>
    <name evidence="2" type="ORF">FJT64_003951</name>
</gene>
<accession>A0A6A4W9E8</accession>
<reference evidence="2 3" key="1">
    <citation type="submission" date="2019-07" db="EMBL/GenBank/DDBJ databases">
        <title>Draft genome assembly of a fouling barnacle, Amphibalanus amphitrite (Darwin, 1854): The first reference genome for Thecostraca.</title>
        <authorList>
            <person name="Kim W."/>
        </authorList>
    </citation>
    <scope>NUCLEOTIDE SEQUENCE [LARGE SCALE GENOMIC DNA]</scope>
    <source>
        <strain evidence="2">SNU_AA5</strain>
        <tissue evidence="2">Soma without cirri and trophi</tissue>
    </source>
</reference>
<keyword evidence="1" id="KW-1133">Transmembrane helix</keyword>
<proteinExistence type="predicted"/>